<dbReference type="EMBL" id="KZ996399">
    <property type="protein sequence ID" value="RKO88916.1"/>
    <property type="molecule type" value="Genomic_DNA"/>
</dbReference>
<evidence type="ECO:0000256" key="1">
    <source>
        <dbReference type="SAM" id="MobiDB-lite"/>
    </source>
</evidence>
<proteinExistence type="predicted"/>
<gene>
    <name evidence="2" type="ORF">BDK51DRAFT_29875</name>
</gene>
<reference evidence="3" key="1">
    <citation type="journal article" date="2018" name="Nat. Microbiol.">
        <title>Leveraging single-cell genomics to expand the fungal tree of life.</title>
        <authorList>
            <person name="Ahrendt S.R."/>
            <person name="Quandt C.A."/>
            <person name="Ciobanu D."/>
            <person name="Clum A."/>
            <person name="Salamov A."/>
            <person name="Andreopoulos B."/>
            <person name="Cheng J.F."/>
            <person name="Woyke T."/>
            <person name="Pelin A."/>
            <person name="Henrissat B."/>
            <person name="Reynolds N.K."/>
            <person name="Benny G.L."/>
            <person name="Smith M.E."/>
            <person name="James T.Y."/>
            <person name="Grigoriev I.V."/>
        </authorList>
    </citation>
    <scope>NUCLEOTIDE SEQUENCE [LARGE SCALE GENOMIC DNA]</scope>
</reference>
<dbReference type="AlphaFoldDB" id="A0A4P9WET8"/>
<organism evidence="2 3">
    <name type="scientific">Blyttiomyces helicus</name>
    <dbReference type="NCBI Taxonomy" id="388810"/>
    <lineage>
        <taxon>Eukaryota</taxon>
        <taxon>Fungi</taxon>
        <taxon>Fungi incertae sedis</taxon>
        <taxon>Chytridiomycota</taxon>
        <taxon>Chytridiomycota incertae sedis</taxon>
        <taxon>Chytridiomycetes</taxon>
        <taxon>Chytridiomycetes incertae sedis</taxon>
        <taxon>Blyttiomyces</taxon>
    </lineage>
</organism>
<evidence type="ECO:0000313" key="3">
    <source>
        <dbReference type="Proteomes" id="UP000269721"/>
    </source>
</evidence>
<feature type="region of interest" description="Disordered" evidence="1">
    <location>
        <begin position="105"/>
        <end position="129"/>
    </location>
</feature>
<name>A0A4P9WET8_9FUNG</name>
<protein>
    <submittedName>
        <fullName evidence="2">Uncharacterized protein</fullName>
    </submittedName>
</protein>
<keyword evidence="3" id="KW-1185">Reference proteome</keyword>
<feature type="compositionally biased region" description="Polar residues" evidence="1">
    <location>
        <begin position="120"/>
        <end position="129"/>
    </location>
</feature>
<dbReference type="Proteomes" id="UP000269721">
    <property type="component" value="Unassembled WGS sequence"/>
</dbReference>
<evidence type="ECO:0000313" key="2">
    <source>
        <dbReference type="EMBL" id="RKO88916.1"/>
    </source>
</evidence>
<accession>A0A4P9WET8</accession>
<sequence length="291" mass="32302">MRHLGVRPKFPQEVLAPEQHNTPFATRSGALEPLVAFTLAFEGLQPTTAAADQDNEVRLRCTHYNRESALLRFFFELLDCVLLFVETDGLEKGFEGVGVVDHSRGRQGAGAGARSHEAATQKSTKGTRNSSDEVLTNICCWTEATAAVNSGSFWFLKNAFRSGTTTLRTRKSQEARVPHSAPYFSARVQEVDVCGHCLNIELQVRQSPTRRRIRARTSMVVVVVWEKRSPESWPVSSRWLCEQYGKGESGGTWSMKKSGVVEGDIMVSSMLINESVFARHIGLASKGQRLL</sequence>